<dbReference type="InterPro" id="IPR040390">
    <property type="entry name" value="TIFY/JAZ"/>
</dbReference>
<sequence>EQTVNEGSGGEVATTLKHLLIKMTNRNNNDDVDSRLREKEQQDKLLFHDFLGSKTATLASTSMLPLDKAAKPATASASSAGGRGGLSSTSDLVVKDTVSLSLSSCLSNHNVSGGLVGTLCDVGSGVGSHLDGIQLFGQRREASGSIMSNRFSGNKRSNSDSHITTQEQHPEALHWSKLLRTGPGSHSVNVANQPPRGGGQISHLLHQLSSSRFKDDVVAQTAADEGSRTGKKGPRIMSSYTMPNPSKAECYTPSSTANRKDLTSSTKQMTIFYGGQAHVFDDVHPNKADVIMALAGSSGGSWSTNLSHKLKTKNYTSDGPYKQGQVYEGGGSSRETPFLSPDIRARPVHQDTTSSACHRIFTQPGDFLDKEKFSHCREHQGSIISRRRDTRDPVHISDPEKKPHDYV</sequence>
<keyword evidence="6" id="KW-1185">Reference proteome</keyword>
<feature type="compositionally biased region" description="Polar residues" evidence="3">
    <location>
        <begin position="252"/>
        <end position="261"/>
    </location>
</feature>
<proteinExistence type="inferred from homology"/>
<dbReference type="PANTHER" id="PTHR33077">
    <property type="entry name" value="PROTEIN TIFY 4A-RELATED-RELATED"/>
    <property type="match status" value="1"/>
</dbReference>
<dbReference type="EMBL" id="JAGKQM010000011">
    <property type="protein sequence ID" value="KAH0901000.1"/>
    <property type="molecule type" value="Genomic_DNA"/>
</dbReference>
<name>A0ABQ8B9N4_BRANA</name>
<dbReference type="SMART" id="SM00979">
    <property type="entry name" value="TIFY"/>
    <property type="match status" value="1"/>
</dbReference>
<feature type="region of interest" description="Disordered" evidence="3">
    <location>
        <begin position="146"/>
        <end position="201"/>
    </location>
</feature>
<evidence type="ECO:0000313" key="5">
    <source>
        <dbReference type="EMBL" id="KAH0901000.1"/>
    </source>
</evidence>
<feature type="non-terminal residue" evidence="5">
    <location>
        <position position="1"/>
    </location>
</feature>
<gene>
    <name evidence="5" type="ORF">HID58_040503</name>
</gene>
<comment type="function">
    <text evidence="2">Repressor of jasmonate responses.</text>
</comment>
<reference evidence="5 6" key="1">
    <citation type="submission" date="2021-05" db="EMBL/GenBank/DDBJ databases">
        <title>Genome Assembly of Synthetic Allotetraploid Brassica napus Reveals Homoeologous Exchanges between Subgenomes.</title>
        <authorList>
            <person name="Davis J.T."/>
        </authorList>
    </citation>
    <scope>NUCLEOTIDE SEQUENCE [LARGE SCALE GENOMIC DNA]</scope>
    <source>
        <strain evidence="6">cv. Da-Ae</strain>
        <tissue evidence="5">Seedling</tissue>
    </source>
</reference>
<comment type="subcellular location">
    <subcellularLocation>
        <location evidence="2">Nucleus</location>
    </subcellularLocation>
</comment>
<evidence type="ECO:0000256" key="3">
    <source>
        <dbReference type="SAM" id="MobiDB-lite"/>
    </source>
</evidence>
<feature type="region of interest" description="Disordered" evidence="3">
    <location>
        <begin position="219"/>
        <end position="261"/>
    </location>
</feature>
<dbReference type="InterPro" id="IPR010399">
    <property type="entry name" value="Tify_dom"/>
</dbReference>
<evidence type="ECO:0000256" key="1">
    <source>
        <dbReference type="ARBA" id="ARBA00008614"/>
    </source>
</evidence>
<comment type="similarity">
    <text evidence="1 2">Belongs to the TIFY/JAZ family.</text>
</comment>
<feature type="compositionally biased region" description="Polar residues" evidence="3">
    <location>
        <begin position="146"/>
        <end position="167"/>
    </location>
</feature>
<dbReference type="PANTHER" id="PTHR33077:SF136">
    <property type="entry name" value="PROTEIN TIFY"/>
    <property type="match status" value="1"/>
</dbReference>
<dbReference type="Pfam" id="PF06200">
    <property type="entry name" value="tify"/>
    <property type="match status" value="1"/>
</dbReference>
<organism evidence="5 6">
    <name type="scientific">Brassica napus</name>
    <name type="common">Rape</name>
    <dbReference type="NCBI Taxonomy" id="3708"/>
    <lineage>
        <taxon>Eukaryota</taxon>
        <taxon>Viridiplantae</taxon>
        <taxon>Streptophyta</taxon>
        <taxon>Embryophyta</taxon>
        <taxon>Tracheophyta</taxon>
        <taxon>Spermatophyta</taxon>
        <taxon>Magnoliopsida</taxon>
        <taxon>eudicotyledons</taxon>
        <taxon>Gunneridae</taxon>
        <taxon>Pentapetalae</taxon>
        <taxon>rosids</taxon>
        <taxon>malvids</taxon>
        <taxon>Brassicales</taxon>
        <taxon>Brassicaceae</taxon>
        <taxon>Brassiceae</taxon>
        <taxon>Brassica</taxon>
    </lineage>
</organism>
<keyword evidence="2" id="KW-1184">Jasmonic acid signaling pathway</keyword>
<dbReference type="PROSITE" id="PS51320">
    <property type="entry name" value="TIFY"/>
    <property type="match status" value="1"/>
</dbReference>
<feature type="domain" description="Tify" evidence="4">
    <location>
        <begin position="262"/>
        <end position="297"/>
    </location>
</feature>
<evidence type="ECO:0000256" key="2">
    <source>
        <dbReference type="RuleBase" id="RU369065"/>
    </source>
</evidence>
<accession>A0ABQ8B9N4</accession>
<evidence type="ECO:0000259" key="4">
    <source>
        <dbReference type="PROSITE" id="PS51320"/>
    </source>
</evidence>
<protein>
    <recommendedName>
        <fullName evidence="2">Protein TIFY</fullName>
    </recommendedName>
    <alternativeName>
        <fullName evidence="2">Jasmonate ZIM domain-containing protein</fullName>
    </alternativeName>
</protein>
<keyword evidence="2" id="KW-0539">Nucleus</keyword>
<feature type="region of interest" description="Disordered" evidence="3">
    <location>
        <begin position="379"/>
        <end position="407"/>
    </location>
</feature>
<comment type="domain">
    <text evidence="2">The jas domain is required for interaction with COI1.</text>
</comment>
<comment type="caution">
    <text evidence="5">The sequence shown here is derived from an EMBL/GenBank/DDBJ whole genome shotgun (WGS) entry which is preliminary data.</text>
</comment>
<evidence type="ECO:0000313" key="6">
    <source>
        <dbReference type="Proteomes" id="UP000824890"/>
    </source>
</evidence>
<dbReference type="Proteomes" id="UP000824890">
    <property type="component" value="Unassembled WGS sequence"/>
</dbReference>